<dbReference type="CDD" id="cd06225">
    <property type="entry name" value="HAMP"/>
    <property type="match status" value="1"/>
</dbReference>
<protein>
    <recommendedName>
        <fullName evidence="3">histidine kinase</fullName>
        <ecNumber evidence="3">2.7.13.3</ecNumber>
    </recommendedName>
</protein>
<feature type="transmembrane region" description="Helical" evidence="15">
    <location>
        <begin position="173"/>
        <end position="193"/>
    </location>
</feature>
<dbReference type="InterPro" id="IPR005467">
    <property type="entry name" value="His_kinase_dom"/>
</dbReference>
<keyword evidence="12" id="KW-0902">Two-component regulatory system</keyword>
<keyword evidence="8" id="KW-0547">Nucleotide-binding</keyword>
<evidence type="ECO:0000256" key="13">
    <source>
        <dbReference type="ARBA" id="ARBA00023136"/>
    </source>
</evidence>
<dbReference type="AlphaFoldDB" id="A0A9D2SL76"/>
<evidence type="ECO:0000256" key="8">
    <source>
        <dbReference type="ARBA" id="ARBA00022741"/>
    </source>
</evidence>
<dbReference type="SMART" id="SM00387">
    <property type="entry name" value="HATPase_c"/>
    <property type="match status" value="1"/>
</dbReference>
<keyword evidence="5" id="KW-0597">Phosphoprotein</keyword>
<proteinExistence type="predicted"/>
<evidence type="ECO:0000313" key="18">
    <source>
        <dbReference type="EMBL" id="HJC14666.1"/>
    </source>
</evidence>
<evidence type="ECO:0000256" key="15">
    <source>
        <dbReference type="SAM" id="Phobius"/>
    </source>
</evidence>
<dbReference type="PROSITE" id="PS50109">
    <property type="entry name" value="HIS_KIN"/>
    <property type="match status" value="1"/>
</dbReference>
<dbReference type="SMART" id="SM00388">
    <property type="entry name" value="HisKA"/>
    <property type="match status" value="1"/>
</dbReference>
<keyword evidence="4" id="KW-1003">Cell membrane</keyword>
<dbReference type="InterPro" id="IPR036890">
    <property type="entry name" value="HATPase_C_sf"/>
</dbReference>
<dbReference type="GO" id="GO:0000155">
    <property type="term" value="F:phosphorelay sensor kinase activity"/>
    <property type="evidence" value="ECO:0007669"/>
    <property type="project" value="InterPro"/>
</dbReference>
<dbReference type="EMBL" id="DWWU01000010">
    <property type="protein sequence ID" value="HJC14666.1"/>
    <property type="molecule type" value="Genomic_DNA"/>
</dbReference>
<dbReference type="Pfam" id="PF00512">
    <property type="entry name" value="HisKA"/>
    <property type="match status" value="1"/>
</dbReference>
<reference evidence="18" key="2">
    <citation type="submission" date="2021-04" db="EMBL/GenBank/DDBJ databases">
        <authorList>
            <person name="Gilroy R."/>
        </authorList>
    </citation>
    <scope>NUCLEOTIDE SEQUENCE</scope>
    <source>
        <strain evidence="18">CHK185-5351</strain>
    </source>
</reference>
<feature type="coiled-coil region" evidence="14">
    <location>
        <begin position="238"/>
        <end position="265"/>
    </location>
</feature>
<name>A0A9D2SL76_9FIRM</name>
<dbReference type="CDD" id="cd00082">
    <property type="entry name" value="HisKA"/>
    <property type="match status" value="1"/>
</dbReference>
<dbReference type="InterPro" id="IPR003660">
    <property type="entry name" value="HAMP_dom"/>
</dbReference>
<evidence type="ECO:0000256" key="1">
    <source>
        <dbReference type="ARBA" id="ARBA00000085"/>
    </source>
</evidence>
<feature type="domain" description="Histidine kinase" evidence="16">
    <location>
        <begin position="275"/>
        <end position="491"/>
    </location>
</feature>
<dbReference type="Pfam" id="PF00672">
    <property type="entry name" value="HAMP"/>
    <property type="match status" value="1"/>
</dbReference>
<feature type="domain" description="HAMP" evidence="17">
    <location>
        <begin position="194"/>
        <end position="246"/>
    </location>
</feature>
<dbReference type="Proteomes" id="UP000823849">
    <property type="component" value="Unassembled WGS sequence"/>
</dbReference>
<comment type="subcellular location">
    <subcellularLocation>
        <location evidence="2">Cell membrane</location>
        <topology evidence="2">Multi-pass membrane protein</topology>
    </subcellularLocation>
</comment>
<dbReference type="InterPro" id="IPR003594">
    <property type="entry name" value="HATPase_dom"/>
</dbReference>
<reference evidence="18" key="1">
    <citation type="journal article" date="2021" name="PeerJ">
        <title>Extensive microbial diversity within the chicken gut microbiome revealed by metagenomics and culture.</title>
        <authorList>
            <person name="Gilroy R."/>
            <person name="Ravi A."/>
            <person name="Getino M."/>
            <person name="Pursley I."/>
            <person name="Horton D.L."/>
            <person name="Alikhan N.F."/>
            <person name="Baker D."/>
            <person name="Gharbi K."/>
            <person name="Hall N."/>
            <person name="Watson M."/>
            <person name="Adriaenssens E.M."/>
            <person name="Foster-Nyarko E."/>
            <person name="Jarju S."/>
            <person name="Secka A."/>
            <person name="Antonio M."/>
            <person name="Oren A."/>
            <person name="Chaudhuri R.R."/>
            <person name="La Ragione R."/>
            <person name="Hildebrand F."/>
            <person name="Pallen M.J."/>
        </authorList>
    </citation>
    <scope>NUCLEOTIDE SEQUENCE</scope>
    <source>
        <strain evidence="18">CHK185-5351</strain>
    </source>
</reference>
<keyword evidence="6" id="KW-0808">Transferase</keyword>
<evidence type="ECO:0000256" key="6">
    <source>
        <dbReference type="ARBA" id="ARBA00022679"/>
    </source>
</evidence>
<evidence type="ECO:0000256" key="11">
    <source>
        <dbReference type="ARBA" id="ARBA00022989"/>
    </source>
</evidence>
<evidence type="ECO:0000259" key="17">
    <source>
        <dbReference type="PROSITE" id="PS50885"/>
    </source>
</evidence>
<dbReference type="PROSITE" id="PS50885">
    <property type="entry name" value="HAMP"/>
    <property type="match status" value="1"/>
</dbReference>
<sequence length="491" mass="55593">MKYSVKRKIAVTFIAVMSAALLAIALLNYAFLGTYYTYQKVDTLKQAWNTLNQMNIQNSGDVPSAFTQFCSTNNLKVVVVNSVLDQRIYRNTIDSEVMQIRLAGIVLGLEQQNTRVLEKSEREDCSYEIQNFHETTMNIDYLQLVGQLSNENYCMIQYPTDSIDDAAAISNQFYTYVGIVTIIAGAVVIWIVASRIVRPIKELTDISKRMAALDFDARYVSGGEDEIGELGNNFNSMSDKLELAISELKTANAELQKDIEKKTQIDEMRREFLSNVTHELKTPLALIQGYAEGLKDNINEDQESRDFYCDVIVDEASKMNEMVKKLLNLNQLEFGNDQVTMERFDLAEVIRGVLQSSGILIEQKKAKVVFNQSDAVMVWGDEFKVEEVITNYLTNALNHLDYDHVIEISCRTENNVVVTTVFNTGDPIPEEDIDKIWIKFYKVDKARTREYGGSGIGLSIVKAIMDSLNQKCGADNYENGVAFWFTLEKSS</sequence>
<comment type="catalytic activity">
    <reaction evidence="1">
        <text>ATP + protein L-histidine = ADP + protein N-phospho-L-histidine.</text>
        <dbReference type="EC" id="2.7.13.3"/>
    </reaction>
</comment>
<dbReference type="PANTHER" id="PTHR45528:SF1">
    <property type="entry name" value="SENSOR HISTIDINE KINASE CPXA"/>
    <property type="match status" value="1"/>
</dbReference>
<evidence type="ECO:0000256" key="9">
    <source>
        <dbReference type="ARBA" id="ARBA00022777"/>
    </source>
</evidence>
<dbReference type="InterPro" id="IPR003661">
    <property type="entry name" value="HisK_dim/P_dom"/>
</dbReference>
<keyword evidence="9 18" id="KW-0418">Kinase</keyword>
<dbReference type="GO" id="GO:0005886">
    <property type="term" value="C:plasma membrane"/>
    <property type="evidence" value="ECO:0007669"/>
    <property type="project" value="UniProtKB-SubCell"/>
</dbReference>
<dbReference type="SUPFAM" id="SSF47384">
    <property type="entry name" value="Homodimeric domain of signal transducing histidine kinase"/>
    <property type="match status" value="1"/>
</dbReference>
<keyword evidence="11 15" id="KW-1133">Transmembrane helix</keyword>
<gene>
    <name evidence="18" type="ORF">H9705_02395</name>
</gene>
<evidence type="ECO:0000256" key="5">
    <source>
        <dbReference type="ARBA" id="ARBA00022553"/>
    </source>
</evidence>
<accession>A0A9D2SL76</accession>
<evidence type="ECO:0000256" key="2">
    <source>
        <dbReference type="ARBA" id="ARBA00004651"/>
    </source>
</evidence>
<evidence type="ECO:0000256" key="12">
    <source>
        <dbReference type="ARBA" id="ARBA00023012"/>
    </source>
</evidence>
<dbReference type="Gene3D" id="6.10.340.10">
    <property type="match status" value="1"/>
</dbReference>
<keyword evidence="7 15" id="KW-0812">Transmembrane</keyword>
<dbReference type="GO" id="GO:0005524">
    <property type="term" value="F:ATP binding"/>
    <property type="evidence" value="ECO:0007669"/>
    <property type="project" value="UniProtKB-KW"/>
</dbReference>
<evidence type="ECO:0000256" key="4">
    <source>
        <dbReference type="ARBA" id="ARBA00022475"/>
    </source>
</evidence>
<dbReference type="Gene3D" id="3.30.565.10">
    <property type="entry name" value="Histidine kinase-like ATPase, C-terminal domain"/>
    <property type="match status" value="1"/>
</dbReference>
<keyword evidence="14" id="KW-0175">Coiled coil</keyword>
<keyword evidence="10" id="KW-0067">ATP-binding</keyword>
<dbReference type="SMART" id="SM00304">
    <property type="entry name" value="HAMP"/>
    <property type="match status" value="1"/>
</dbReference>
<dbReference type="EC" id="2.7.13.3" evidence="3"/>
<dbReference type="FunFam" id="1.10.287.130:FF:000001">
    <property type="entry name" value="Two-component sensor histidine kinase"/>
    <property type="match status" value="1"/>
</dbReference>
<dbReference type="Gene3D" id="1.10.287.130">
    <property type="match status" value="1"/>
</dbReference>
<dbReference type="SUPFAM" id="SSF55874">
    <property type="entry name" value="ATPase domain of HSP90 chaperone/DNA topoisomerase II/histidine kinase"/>
    <property type="match status" value="1"/>
</dbReference>
<evidence type="ECO:0000256" key="7">
    <source>
        <dbReference type="ARBA" id="ARBA00022692"/>
    </source>
</evidence>
<comment type="caution">
    <text evidence="18">The sequence shown here is derived from an EMBL/GenBank/DDBJ whole genome shotgun (WGS) entry which is preliminary data.</text>
</comment>
<evidence type="ECO:0000313" key="19">
    <source>
        <dbReference type="Proteomes" id="UP000823849"/>
    </source>
</evidence>
<evidence type="ECO:0000256" key="3">
    <source>
        <dbReference type="ARBA" id="ARBA00012438"/>
    </source>
</evidence>
<evidence type="ECO:0000259" key="16">
    <source>
        <dbReference type="PROSITE" id="PS50109"/>
    </source>
</evidence>
<evidence type="ECO:0000256" key="14">
    <source>
        <dbReference type="SAM" id="Coils"/>
    </source>
</evidence>
<dbReference type="InterPro" id="IPR050398">
    <property type="entry name" value="HssS/ArlS-like"/>
</dbReference>
<keyword evidence="13 15" id="KW-0472">Membrane</keyword>
<dbReference type="InterPro" id="IPR036097">
    <property type="entry name" value="HisK_dim/P_sf"/>
</dbReference>
<dbReference type="PANTHER" id="PTHR45528">
    <property type="entry name" value="SENSOR HISTIDINE KINASE CPXA"/>
    <property type="match status" value="1"/>
</dbReference>
<dbReference type="SUPFAM" id="SSF158472">
    <property type="entry name" value="HAMP domain-like"/>
    <property type="match status" value="1"/>
</dbReference>
<organism evidence="18 19">
    <name type="scientific">Candidatus Fusicatenibacter intestinigallinarum</name>
    <dbReference type="NCBI Taxonomy" id="2838598"/>
    <lineage>
        <taxon>Bacteria</taxon>
        <taxon>Bacillati</taxon>
        <taxon>Bacillota</taxon>
        <taxon>Clostridia</taxon>
        <taxon>Lachnospirales</taxon>
        <taxon>Lachnospiraceae</taxon>
        <taxon>Fusicatenibacter</taxon>
    </lineage>
</organism>
<evidence type="ECO:0000256" key="10">
    <source>
        <dbReference type="ARBA" id="ARBA00022840"/>
    </source>
</evidence>
<dbReference type="Pfam" id="PF02518">
    <property type="entry name" value="HATPase_c"/>
    <property type="match status" value="1"/>
</dbReference>